<gene>
    <name evidence="2" type="ORF">ACHAWO_004512</name>
</gene>
<evidence type="ECO:0000313" key="2">
    <source>
        <dbReference type="EMBL" id="KAL3774445.1"/>
    </source>
</evidence>
<proteinExistence type="predicted"/>
<evidence type="ECO:0000256" key="1">
    <source>
        <dbReference type="SAM" id="Coils"/>
    </source>
</evidence>
<sequence length="233" mass="26303">MIGSLISYVYSIFNHYAYTLLGQRQPLSASISNLSTRDRESLLCEVSNSLYWHLSGVGDVGLGSSLEDGKGGEPSVDEGVASAIAELETALDQCRLSLGVASAIAELETALDQCRLSLVKFEQKERFVSMRIQKYRMMIDQRNERANQDTVGLDEDLEHDNFVKSENQVRSSADKWDKDEMTLQSVEQVHKNIIADMEVLRRRIRELEEKKEIYLGLREECRDFVLAAAADDC</sequence>
<name>A0ABD3NEG1_9STRA</name>
<keyword evidence="1" id="KW-0175">Coiled coil</keyword>
<feature type="coiled-coil region" evidence="1">
    <location>
        <begin position="190"/>
        <end position="217"/>
    </location>
</feature>
<comment type="caution">
    <text evidence="2">The sequence shown here is derived from an EMBL/GenBank/DDBJ whole genome shotgun (WGS) entry which is preliminary data.</text>
</comment>
<organism evidence="2 3">
    <name type="scientific">Cyclotella atomus</name>
    <dbReference type="NCBI Taxonomy" id="382360"/>
    <lineage>
        <taxon>Eukaryota</taxon>
        <taxon>Sar</taxon>
        <taxon>Stramenopiles</taxon>
        <taxon>Ochrophyta</taxon>
        <taxon>Bacillariophyta</taxon>
        <taxon>Coscinodiscophyceae</taxon>
        <taxon>Thalassiosirophycidae</taxon>
        <taxon>Stephanodiscales</taxon>
        <taxon>Stephanodiscaceae</taxon>
        <taxon>Cyclotella</taxon>
    </lineage>
</organism>
<evidence type="ECO:0000313" key="3">
    <source>
        <dbReference type="Proteomes" id="UP001530400"/>
    </source>
</evidence>
<protein>
    <submittedName>
        <fullName evidence="2">Uncharacterized protein</fullName>
    </submittedName>
</protein>
<keyword evidence="3" id="KW-1185">Reference proteome</keyword>
<dbReference type="Proteomes" id="UP001530400">
    <property type="component" value="Unassembled WGS sequence"/>
</dbReference>
<reference evidence="2 3" key="1">
    <citation type="submission" date="2024-10" db="EMBL/GenBank/DDBJ databases">
        <title>Updated reference genomes for cyclostephanoid diatoms.</title>
        <authorList>
            <person name="Roberts W.R."/>
            <person name="Alverson A.J."/>
        </authorList>
    </citation>
    <scope>NUCLEOTIDE SEQUENCE [LARGE SCALE GENOMIC DNA]</scope>
    <source>
        <strain evidence="2 3">AJA010-31</strain>
    </source>
</reference>
<dbReference type="AlphaFoldDB" id="A0ABD3NEG1"/>
<accession>A0ABD3NEG1</accession>
<dbReference type="EMBL" id="JALLPJ020001193">
    <property type="protein sequence ID" value="KAL3774445.1"/>
    <property type="molecule type" value="Genomic_DNA"/>
</dbReference>